<proteinExistence type="inferred from homology"/>
<evidence type="ECO:0000313" key="11">
    <source>
        <dbReference type="Proteomes" id="UP000695022"/>
    </source>
</evidence>
<comment type="pathway">
    <text evidence="6">Amino-acid degradation; L-alanine degradation via transaminase pathway; pyruvate from L-alanine: step 1/1.</text>
</comment>
<comment type="similarity">
    <text evidence="7">Belongs to the class-I pyridoxal-phosphate-dependent aminotransferase family. Alanine aminotransferase subfamily.</text>
</comment>
<accession>A0ABM1DRZ8</accession>
<evidence type="ECO:0000256" key="3">
    <source>
        <dbReference type="ARBA" id="ARBA00022576"/>
    </source>
</evidence>
<dbReference type="InterPro" id="IPR004839">
    <property type="entry name" value="Aminotransferase_I/II_large"/>
</dbReference>
<comment type="subunit">
    <text evidence="2">Homodimer.</text>
</comment>
<dbReference type="Gene3D" id="3.90.1150.10">
    <property type="entry name" value="Aspartate Aminotransferase, domain 1"/>
    <property type="match status" value="1"/>
</dbReference>
<dbReference type="InterPro" id="IPR045088">
    <property type="entry name" value="ALAT1/2-like"/>
</dbReference>
<comment type="catalytic activity">
    <reaction evidence="9">
        <text>L-alanine + 2-oxoglutarate = pyruvate + L-glutamate</text>
        <dbReference type="Rhea" id="RHEA:19453"/>
        <dbReference type="ChEBI" id="CHEBI:15361"/>
        <dbReference type="ChEBI" id="CHEBI:16810"/>
        <dbReference type="ChEBI" id="CHEBI:29985"/>
        <dbReference type="ChEBI" id="CHEBI:57972"/>
        <dbReference type="EC" id="2.6.1.2"/>
    </reaction>
</comment>
<comment type="cofactor">
    <cofactor evidence="1">
        <name>pyridoxal 5'-phosphate</name>
        <dbReference type="ChEBI" id="CHEBI:597326"/>
    </cofactor>
</comment>
<dbReference type="InterPro" id="IPR015421">
    <property type="entry name" value="PyrdxlP-dep_Trfase_major"/>
</dbReference>
<dbReference type="RefSeq" id="XP_014662719.1">
    <property type="nucleotide sequence ID" value="XM_014807233.1"/>
</dbReference>
<dbReference type="SUPFAM" id="SSF53383">
    <property type="entry name" value="PLP-dependent transferases"/>
    <property type="match status" value="1"/>
</dbReference>
<dbReference type="InterPro" id="IPR015422">
    <property type="entry name" value="PyrdxlP-dep_Trfase_small"/>
</dbReference>
<evidence type="ECO:0000256" key="2">
    <source>
        <dbReference type="ARBA" id="ARBA00011738"/>
    </source>
</evidence>
<protein>
    <recommendedName>
        <fullName evidence="8">alanine transaminase</fullName>
        <ecNumber evidence="8">2.6.1.2</ecNumber>
    </recommendedName>
</protein>
<dbReference type="Gene3D" id="3.40.640.10">
    <property type="entry name" value="Type I PLP-dependent aspartate aminotransferase-like (Major domain)"/>
    <property type="match status" value="1"/>
</dbReference>
<gene>
    <name evidence="12" type="primary">LOC106805576</name>
</gene>
<feature type="domain" description="Aminotransferase class I/classII large" evidence="10">
    <location>
        <begin position="111"/>
        <end position="509"/>
    </location>
</feature>
<evidence type="ECO:0000259" key="10">
    <source>
        <dbReference type="Pfam" id="PF00155"/>
    </source>
</evidence>
<dbReference type="Pfam" id="PF00155">
    <property type="entry name" value="Aminotran_1_2"/>
    <property type="match status" value="1"/>
</dbReference>
<keyword evidence="4" id="KW-0808">Transferase</keyword>
<keyword evidence="5" id="KW-0663">Pyridoxal phosphate</keyword>
<dbReference type="PANTHER" id="PTHR11751:SF29">
    <property type="entry name" value="ALANINE TRANSAMINASE"/>
    <property type="match status" value="1"/>
</dbReference>
<dbReference type="Proteomes" id="UP000695022">
    <property type="component" value="Unplaced"/>
</dbReference>
<evidence type="ECO:0000256" key="1">
    <source>
        <dbReference type="ARBA" id="ARBA00001933"/>
    </source>
</evidence>
<dbReference type="GeneID" id="106805576"/>
<dbReference type="InterPro" id="IPR015424">
    <property type="entry name" value="PyrdxlP-dep_Trfase"/>
</dbReference>
<evidence type="ECO:0000256" key="5">
    <source>
        <dbReference type="ARBA" id="ARBA00022898"/>
    </source>
</evidence>
<reference evidence="12" key="1">
    <citation type="submission" date="2025-08" db="UniProtKB">
        <authorList>
            <consortium name="RefSeq"/>
        </authorList>
    </citation>
    <scope>IDENTIFICATION</scope>
</reference>
<dbReference type="EC" id="2.6.1.2" evidence="8"/>
<evidence type="ECO:0000256" key="9">
    <source>
        <dbReference type="ARBA" id="ARBA00047412"/>
    </source>
</evidence>
<evidence type="ECO:0000256" key="4">
    <source>
        <dbReference type="ARBA" id="ARBA00022679"/>
    </source>
</evidence>
<dbReference type="CDD" id="cd00609">
    <property type="entry name" value="AAT_like"/>
    <property type="match status" value="1"/>
</dbReference>
<keyword evidence="3" id="KW-0032">Aminotransferase</keyword>
<keyword evidence="11" id="KW-1185">Reference proteome</keyword>
<evidence type="ECO:0000256" key="8">
    <source>
        <dbReference type="ARBA" id="ARBA00026106"/>
    </source>
</evidence>
<organism evidence="11 12">
    <name type="scientific">Priapulus caudatus</name>
    <name type="common">Priapulid worm</name>
    <dbReference type="NCBI Taxonomy" id="37621"/>
    <lineage>
        <taxon>Eukaryota</taxon>
        <taxon>Metazoa</taxon>
        <taxon>Ecdysozoa</taxon>
        <taxon>Scalidophora</taxon>
        <taxon>Priapulida</taxon>
        <taxon>Priapulimorpha</taxon>
        <taxon>Priapulimorphida</taxon>
        <taxon>Priapulidae</taxon>
        <taxon>Priapulus</taxon>
    </lineage>
</organism>
<evidence type="ECO:0000256" key="6">
    <source>
        <dbReference type="ARBA" id="ARBA00025708"/>
    </source>
</evidence>
<evidence type="ECO:0000256" key="7">
    <source>
        <dbReference type="ARBA" id="ARBA00025785"/>
    </source>
</evidence>
<name>A0ABM1DRZ8_PRICU</name>
<dbReference type="Gene3D" id="1.10.287.1970">
    <property type="match status" value="1"/>
</dbReference>
<sequence length="521" mass="57634">MQFGSLCTLGHGLGPWLGHGCRSRHSSIISCMSVVRMTHRAMSSKVLNLDTLNPCIKDMEYSVRGPIVIKAVGLEKELKQGVKKPYPSVIRANIGDCHAMGQKPMTFMRQVIALCTYPPLMNDPTFPADAKAKAKRILGACGGNSIGAYSESPGIEIIRQDVAAYIAKRDGGIPANPDQIMLSTGASDGIKAILKLLKQPDGAKKTGIMIPIPQYPLYSATIVEYNMHQVGYFLDEDTNWSLDIGELKRAVDAARKVCEPRALCVINPGNPTGQVLTRENIERTIKFAKEEKLLLMSDEVYQDNIYAPDREFHSFKKVLTEMGGEYANMELASFHSTSKGYMGECGYRGGYCEFVNFDPQVVAMLQKSISAKLCPSISGQVAMDVVAAPPQPGDPSYELFMKEKTHVLDALKMKAQMTVEMLNSLPNMTCNTVQGAMYAFPQITVPEKAIKKAKSEGKAPDFMYAYELLEEKGLCIVPGSGFGQRPGTYHFRMTILPPPERLKEFLERLKVFHIGFLKRYE</sequence>
<evidence type="ECO:0000313" key="12">
    <source>
        <dbReference type="RefSeq" id="XP_014662719.1"/>
    </source>
</evidence>
<dbReference type="PANTHER" id="PTHR11751">
    <property type="entry name" value="ALANINE AMINOTRANSFERASE"/>
    <property type="match status" value="1"/>
</dbReference>